<comment type="caution">
    <text evidence="3">The sequence shown here is derived from an EMBL/GenBank/DDBJ whole genome shotgun (WGS) entry which is preliminary data.</text>
</comment>
<protein>
    <recommendedName>
        <fullName evidence="2">FAD dependent oxidoreductase domain-containing protein</fullName>
    </recommendedName>
</protein>
<keyword evidence="1" id="KW-0560">Oxidoreductase</keyword>
<reference evidence="3 4" key="1">
    <citation type="submission" date="2012-12" db="EMBL/GenBank/DDBJ databases">
        <title>Genome Assembly of Photobacterium sp. AK15.</title>
        <authorList>
            <person name="Khatri I."/>
            <person name="Vaidya B."/>
            <person name="Srinivas T.N.R."/>
            <person name="Subramanian S."/>
            <person name="Pinnaka A."/>
        </authorList>
    </citation>
    <scope>NUCLEOTIDE SEQUENCE [LARGE SCALE GENOMIC DNA]</scope>
    <source>
        <strain evidence="3 4">AK15</strain>
    </source>
</reference>
<feature type="domain" description="FAD dependent oxidoreductase" evidence="2">
    <location>
        <begin position="18"/>
        <end position="48"/>
    </location>
</feature>
<dbReference type="PATRIC" id="fig|1056511.3.peg.2117"/>
<sequence length="496" mass="54923">MNVHGACNHSDGQKPFSIGVIGGGIAGSTIALRLAERGIQVELFEAGKSLVNGPPICHLHAGGNLYREISDEQCKTLLKQSIDTLRVFPQTANIRPTVVAVPERDKGEPSSLIDRLNLLQKTYANLVNNDPLNQVLGSPEEYFKLYYREELEELANKPVPNSPASLDDWMIPLAKNLNLSQFKFPFILVQEYGLSVFRLAATANLAAEKLPTCSLNMNARVIDVEQDSQDNSWQITYQQYDSDINDHITHSTHVDYLVNACGFQTGKIDDMAKLPRKRMIEFKAAYITHWAECEGIWPEVIFHGERGTPDGMAQLTPYPEGYFQLHGMTEDITLFRKGLVASTTDSAQPQLGESFTKKIQFGWKSCDVHTRSERAIKHMAKLLPAYKSATVGGTPLFGAQQIPGEDPSLRAADISFAGNRYARSEIVKASSALNAANQVLIKLYDDGLLAEKPTEIHPEQQMPVTSGFTQEVVVSMAEALTVQRNYPSALARPVKY</sequence>
<evidence type="ECO:0000256" key="1">
    <source>
        <dbReference type="ARBA" id="ARBA00023002"/>
    </source>
</evidence>
<gene>
    <name evidence="3" type="ORF">C942_00628</name>
</gene>
<dbReference type="EMBL" id="AMZO01000016">
    <property type="protein sequence ID" value="ELR65545.1"/>
    <property type="molecule type" value="Genomic_DNA"/>
</dbReference>
<dbReference type="OrthoDB" id="1401001at2"/>
<dbReference type="SUPFAM" id="SSF51905">
    <property type="entry name" value="FAD/NAD(P)-binding domain"/>
    <property type="match status" value="1"/>
</dbReference>
<keyword evidence="4" id="KW-1185">Reference proteome</keyword>
<organism evidence="3 4">
    <name type="scientific">Photobacterium marinum</name>
    <dbReference type="NCBI Taxonomy" id="1056511"/>
    <lineage>
        <taxon>Bacteria</taxon>
        <taxon>Pseudomonadati</taxon>
        <taxon>Pseudomonadota</taxon>
        <taxon>Gammaproteobacteria</taxon>
        <taxon>Vibrionales</taxon>
        <taxon>Vibrionaceae</taxon>
        <taxon>Photobacterium</taxon>
    </lineage>
</organism>
<dbReference type="Pfam" id="PF01266">
    <property type="entry name" value="DAO"/>
    <property type="match status" value="1"/>
</dbReference>
<evidence type="ECO:0000313" key="4">
    <source>
        <dbReference type="Proteomes" id="UP000011134"/>
    </source>
</evidence>
<dbReference type="Proteomes" id="UP000011134">
    <property type="component" value="Unassembled WGS sequence"/>
</dbReference>
<proteinExistence type="predicted"/>
<dbReference type="GO" id="GO:0016491">
    <property type="term" value="F:oxidoreductase activity"/>
    <property type="evidence" value="ECO:0007669"/>
    <property type="project" value="UniProtKB-KW"/>
</dbReference>
<accession>L8J9J1</accession>
<evidence type="ECO:0000259" key="2">
    <source>
        <dbReference type="Pfam" id="PF01266"/>
    </source>
</evidence>
<dbReference type="Gene3D" id="3.50.50.60">
    <property type="entry name" value="FAD/NAD(P)-binding domain"/>
    <property type="match status" value="1"/>
</dbReference>
<evidence type="ECO:0000313" key="3">
    <source>
        <dbReference type="EMBL" id="ELR65545.1"/>
    </source>
</evidence>
<name>L8J9J1_9GAMM</name>
<dbReference type="InterPro" id="IPR006076">
    <property type="entry name" value="FAD-dep_OxRdtase"/>
</dbReference>
<dbReference type="InterPro" id="IPR036188">
    <property type="entry name" value="FAD/NAD-bd_sf"/>
</dbReference>
<dbReference type="AlphaFoldDB" id="L8J9J1"/>